<dbReference type="OrthoDB" id="342621at2157"/>
<proteinExistence type="predicted"/>
<keyword evidence="1" id="KW-0808">Transferase</keyword>
<evidence type="ECO:0000313" key="1">
    <source>
        <dbReference type="EMBL" id="QPV64340.1"/>
    </source>
</evidence>
<dbReference type="RefSeq" id="WP_198063113.1">
    <property type="nucleotide sequence ID" value="NZ_CP065856.1"/>
</dbReference>
<dbReference type="AlphaFoldDB" id="A0A7T3G0X4"/>
<dbReference type="Pfam" id="PF14907">
    <property type="entry name" value="NTP_transf_5"/>
    <property type="match status" value="1"/>
</dbReference>
<dbReference type="EMBL" id="CP065856">
    <property type="protein sequence ID" value="QPV64340.1"/>
    <property type="molecule type" value="Genomic_DNA"/>
</dbReference>
<reference evidence="1 2" key="1">
    <citation type="submission" date="2020-12" db="EMBL/GenBank/DDBJ databases">
        <title>Halosimplex halophilum sp. nov. and Halosimplex salinum sp. nov., two new members of the genus Halosimplex.</title>
        <authorList>
            <person name="Cui H.L."/>
        </authorList>
    </citation>
    <scope>NUCLEOTIDE SEQUENCE [LARGE SCALE GENOMIC DNA]</scope>
    <source>
        <strain evidence="1 2">YGH94</strain>
    </source>
</reference>
<dbReference type="GO" id="GO:0016740">
    <property type="term" value="F:transferase activity"/>
    <property type="evidence" value="ECO:0007669"/>
    <property type="project" value="UniProtKB-KW"/>
</dbReference>
<dbReference type="Proteomes" id="UP000595001">
    <property type="component" value="Chromosome"/>
</dbReference>
<gene>
    <name evidence="1" type="ORF">I7X12_06920</name>
</gene>
<keyword evidence="2" id="KW-1185">Reference proteome</keyword>
<protein>
    <submittedName>
        <fullName evidence="1">Nucleotidyltransferase family protein</fullName>
    </submittedName>
</protein>
<dbReference type="GeneID" id="60588211"/>
<accession>A0A7T3G0X4</accession>
<evidence type="ECO:0000313" key="2">
    <source>
        <dbReference type="Proteomes" id="UP000595001"/>
    </source>
</evidence>
<name>A0A7T3G0X4_9EURY</name>
<dbReference type="KEGG" id="hlt:I7X12_06920"/>
<dbReference type="InterPro" id="IPR039498">
    <property type="entry name" value="NTP_transf_5"/>
</dbReference>
<organism evidence="1 2">
    <name type="scientific">Halosimplex litoreum</name>
    <dbReference type="NCBI Taxonomy" id="1198301"/>
    <lineage>
        <taxon>Archaea</taxon>
        <taxon>Methanobacteriati</taxon>
        <taxon>Methanobacteriota</taxon>
        <taxon>Stenosarchaea group</taxon>
        <taxon>Halobacteria</taxon>
        <taxon>Halobacteriales</taxon>
        <taxon>Haloarculaceae</taxon>
        <taxon>Halosimplex</taxon>
    </lineage>
</organism>
<sequence length="398" mass="45002">MSSLAAGLENDLPEEFATLLDCGRDFLAAGEAERTGSRPGLSVSATEWQAVHELARRHGMEPLLIRSVSDLRDDVGASELQRVREQRRQQLQTRALEMVAELLAVLDLFEERAVPVLVYKGPVAATRAYGDPSYRAYADLDLLVSQSAQRTALEALEQRGYRRQAVNGPVFQTVLQRPGDSFSIDLHTHVVPEFFPFELPFDRLYESRKPVEVSGRAVPTLSTEDAFLVHSIHGSKHHWFRLEWVLTTALLAYRVEDLDATLRRATDIGCDRMALLGLELADRLFDASFGSAVERRLDGRTGSAVAGAAEDIVDWVVHEDWSADNGKRTHLADFRLRSRLFSRRRDTAQFWIRALTKPRTDDVEWVSLPGWLSPLYRVVRPIRLLVEYRRAMTNGLPK</sequence>
<dbReference type="Gene3D" id="3.30.460.40">
    <property type="match status" value="1"/>
</dbReference>